<feature type="transmembrane region" description="Helical" evidence="5">
    <location>
        <begin position="56"/>
        <end position="74"/>
    </location>
</feature>
<feature type="domain" description="RING-type" evidence="6">
    <location>
        <begin position="265"/>
        <end position="304"/>
    </location>
</feature>
<dbReference type="Gene3D" id="3.30.40.10">
    <property type="entry name" value="Zinc/RING finger domain, C3HC4 (zinc finger)"/>
    <property type="match status" value="1"/>
</dbReference>
<evidence type="ECO:0000256" key="2">
    <source>
        <dbReference type="ARBA" id="ARBA00022771"/>
    </source>
</evidence>
<dbReference type="SUPFAM" id="SSF57850">
    <property type="entry name" value="RING/U-box"/>
    <property type="match status" value="1"/>
</dbReference>
<feature type="transmembrane region" description="Helical" evidence="5">
    <location>
        <begin position="205"/>
        <end position="224"/>
    </location>
</feature>
<dbReference type="InterPro" id="IPR001841">
    <property type="entry name" value="Znf_RING"/>
</dbReference>
<evidence type="ECO:0000313" key="7">
    <source>
        <dbReference type="EMBL" id="KAJ7045226.1"/>
    </source>
</evidence>
<organism evidence="7 8">
    <name type="scientific">Mycena alexandri</name>
    <dbReference type="NCBI Taxonomy" id="1745969"/>
    <lineage>
        <taxon>Eukaryota</taxon>
        <taxon>Fungi</taxon>
        <taxon>Dikarya</taxon>
        <taxon>Basidiomycota</taxon>
        <taxon>Agaricomycotina</taxon>
        <taxon>Agaricomycetes</taxon>
        <taxon>Agaricomycetidae</taxon>
        <taxon>Agaricales</taxon>
        <taxon>Marasmiineae</taxon>
        <taxon>Mycenaceae</taxon>
        <taxon>Mycena</taxon>
    </lineage>
</organism>
<evidence type="ECO:0000256" key="5">
    <source>
        <dbReference type="SAM" id="Phobius"/>
    </source>
</evidence>
<feature type="transmembrane region" description="Helical" evidence="5">
    <location>
        <begin position="26"/>
        <end position="44"/>
    </location>
</feature>
<evidence type="ECO:0000259" key="6">
    <source>
        <dbReference type="PROSITE" id="PS50089"/>
    </source>
</evidence>
<feature type="transmembrane region" description="Helical" evidence="5">
    <location>
        <begin position="128"/>
        <end position="161"/>
    </location>
</feature>
<gene>
    <name evidence="7" type="ORF">C8F04DRAFT_1388773</name>
</gene>
<evidence type="ECO:0000256" key="3">
    <source>
        <dbReference type="ARBA" id="ARBA00022833"/>
    </source>
</evidence>
<reference evidence="7" key="1">
    <citation type="submission" date="2023-03" db="EMBL/GenBank/DDBJ databases">
        <title>Massive genome expansion in bonnet fungi (Mycena s.s.) driven by repeated elements and novel gene families across ecological guilds.</title>
        <authorList>
            <consortium name="Lawrence Berkeley National Laboratory"/>
            <person name="Harder C.B."/>
            <person name="Miyauchi S."/>
            <person name="Viragh M."/>
            <person name="Kuo A."/>
            <person name="Thoen E."/>
            <person name="Andreopoulos B."/>
            <person name="Lu D."/>
            <person name="Skrede I."/>
            <person name="Drula E."/>
            <person name="Henrissat B."/>
            <person name="Morin E."/>
            <person name="Kohler A."/>
            <person name="Barry K."/>
            <person name="LaButti K."/>
            <person name="Morin E."/>
            <person name="Salamov A."/>
            <person name="Lipzen A."/>
            <person name="Mereny Z."/>
            <person name="Hegedus B."/>
            <person name="Baldrian P."/>
            <person name="Stursova M."/>
            <person name="Weitz H."/>
            <person name="Taylor A."/>
            <person name="Grigoriev I.V."/>
            <person name="Nagy L.G."/>
            <person name="Martin F."/>
            <person name="Kauserud H."/>
        </authorList>
    </citation>
    <scope>NUCLEOTIDE SEQUENCE</scope>
    <source>
        <strain evidence="7">CBHHK200</strain>
    </source>
</reference>
<keyword evidence="2 4" id="KW-0863">Zinc-finger</keyword>
<dbReference type="GO" id="GO:0008270">
    <property type="term" value="F:zinc ion binding"/>
    <property type="evidence" value="ECO:0007669"/>
    <property type="project" value="UniProtKB-KW"/>
</dbReference>
<keyword evidence="5" id="KW-0812">Transmembrane</keyword>
<dbReference type="EMBL" id="JARJCM010000005">
    <property type="protein sequence ID" value="KAJ7045226.1"/>
    <property type="molecule type" value="Genomic_DNA"/>
</dbReference>
<keyword evidence="5" id="KW-1133">Transmembrane helix</keyword>
<comment type="caution">
    <text evidence="7">The sequence shown here is derived from an EMBL/GenBank/DDBJ whole genome shotgun (WGS) entry which is preliminary data.</text>
</comment>
<dbReference type="AlphaFoldDB" id="A0AAD6TET1"/>
<dbReference type="InterPro" id="IPR013083">
    <property type="entry name" value="Znf_RING/FYVE/PHD"/>
</dbReference>
<proteinExistence type="predicted"/>
<accession>A0AAD6TET1</accession>
<dbReference type="InterPro" id="IPR027370">
    <property type="entry name" value="Znf-RING_euk"/>
</dbReference>
<keyword evidence="8" id="KW-1185">Reference proteome</keyword>
<sequence>MHLFPKLNAQNMLDLLPKLEKQTAETIVVFLALITLILSAALLVSDIFSPSKFLQSYGGVSVIAFLPPFPEVLLKHARNLVGKILADLFPTKDTVLLALLFLLPIISAFFMISLVVGSSKPAQARKLLLHGLIFILFDFLSASVLTILTTSVSICALFVALAVYSVFIEHDCTDIFPYAHKYQTQWAHHGFRIYLDTHIGSFPSVAFAGFISTQSLLLAVIYYHRKYRRDLRARATERLVSSRTGKATIKRSVKQLSDVDASLVCSICVDRLSRPYTLAPCGHTFDLDCLQGWFRSAHPSPADEELTPDA</sequence>
<keyword evidence="3" id="KW-0862">Zinc</keyword>
<name>A0AAD6TET1_9AGAR</name>
<dbReference type="Pfam" id="PF13445">
    <property type="entry name" value="zf-RING_UBOX"/>
    <property type="match status" value="1"/>
</dbReference>
<keyword evidence="1" id="KW-0479">Metal-binding</keyword>
<keyword evidence="5" id="KW-0472">Membrane</keyword>
<evidence type="ECO:0000256" key="4">
    <source>
        <dbReference type="PROSITE-ProRule" id="PRU00175"/>
    </source>
</evidence>
<dbReference type="PROSITE" id="PS50089">
    <property type="entry name" value="ZF_RING_2"/>
    <property type="match status" value="1"/>
</dbReference>
<evidence type="ECO:0000256" key="1">
    <source>
        <dbReference type="ARBA" id="ARBA00022723"/>
    </source>
</evidence>
<protein>
    <recommendedName>
        <fullName evidence="6">RING-type domain-containing protein</fullName>
    </recommendedName>
</protein>
<dbReference type="Proteomes" id="UP001218188">
    <property type="component" value="Unassembled WGS sequence"/>
</dbReference>
<feature type="transmembrane region" description="Helical" evidence="5">
    <location>
        <begin position="94"/>
        <end position="116"/>
    </location>
</feature>
<evidence type="ECO:0000313" key="8">
    <source>
        <dbReference type="Proteomes" id="UP001218188"/>
    </source>
</evidence>